<feature type="repeat" description="TPR" evidence="1">
    <location>
        <begin position="323"/>
        <end position="356"/>
    </location>
</feature>
<evidence type="ECO:0000313" key="3">
    <source>
        <dbReference type="EMBL" id="AFZ19161.1"/>
    </source>
</evidence>
<dbReference type="PATRIC" id="fig|1173027.3.peg.3778"/>
<dbReference type="STRING" id="1173027.Mic7113_3432"/>
<gene>
    <name evidence="3" type="ORF">Mic7113_3432</name>
</gene>
<sequence>MKILPGTLQGLSLGYRSLGEFDKALDFAKQSLTYVQTLKKPNLEAEALINLGELYTDMRDLPNAIESTQQALSIARQIKDPKTEADALQQLSQSYTKQGKHPQAIELAHQALQIARRLGNTDIEQRTLGELQDIYDNQGNYQKALELAQQSLALLQQTKKDDGLALQYLSHSYQNVGDTQKAIEVANQALAKFRQQQNPYFEGQALATLSQAYNAQGKYEQGIEVGQQSLAIAQKLRSFLGEAHAAESLSDAYQKLGDYQKVISVAEPGLVSARKYKNREREARLLMNLGDAYQVVGNYTKGKEFIEQSLVIARELKNPGLEAQALSYLGNLYNNSNDFQKALELNQQSLKIATELKSPSLQSIPQFNLGHIYRNLGNYQKSNEFYQQALTTMRQLKNRQGEGNALLNLASLAEPQQTIEFAQQALTIFQEIKVPGMEVFATRMLSVGYAALGNDAKAMESAQAFLAFTRKTQNPTWEKQALNLLGQLHRKFGRNEQAIAAYQAALAISTPTEVAGGKAYSLYGLARIYRDLNQPNIAINYYKQSVNQIEEVRRNIQGLPPELQKSFLEATVDFDQVKVSDIYRQLAELLLSQGRDKEALYVQELLRGQEIRDFISAGNRTGDKPQIPLTPTEAKIPAPNQSIVALGRQISECEQTNSQQCSQLKDQQTALITANVQELQKIDKEIRENRQKDDIFFDPQNFGKIREIVNAQPNTVMIYPLVLEKELQLQLYATGDVIKTVKVPVSREELGNTVLEFRKLMEECEKRTCGSADIPKAQAVSQKLYNWLIQPIEGELKANSVKHLVFALDRVTRYMPMSALFDGKQYLMENYTIAIAPSAALADTKDKLPIGTQNTSVLAMGLSDRVPGFDPLLNVPIELDGIVRSQTNDTQGIYPGEKYLNRTFDFRTLRDNLKGHKILHLATHGVFDPTSSNKSYILLGTGIPLTPDMISALTGLSDIHLVVLSACQTALGGSQQDGVEINALAYYFMNNAAKAVMASLWLVNDGSTSLLMQQFYKNLATGTSEKPMTKAEALRQAQLSLLQGKLTAKDAPQRGLEVVAKPEVETSADNSSSSNLSHPYYWAPFILIGNGL</sequence>
<dbReference type="PANTHER" id="PTHR10098:SF108">
    <property type="entry name" value="TETRATRICOPEPTIDE REPEAT PROTEIN 28"/>
    <property type="match status" value="1"/>
</dbReference>
<dbReference type="HOGENOM" id="CLU_002404_0_0_3"/>
<feature type="repeat" description="TPR" evidence="1">
    <location>
        <begin position="479"/>
        <end position="512"/>
    </location>
</feature>
<reference evidence="3 4" key="1">
    <citation type="submission" date="2012-06" db="EMBL/GenBank/DDBJ databases">
        <title>Finished chromosome of genome of Microcoleus sp. PCC 7113.</title>
        <authorList>
            <consortium name="US DOE Joint Genome Institute"/>
            <person name="Gugger M."/>
            <person name="Coursin T."/>
            <person name="Rippka R."/>
            <person name="Tandeau De Marsac N."/>
            <person name="Huntemann M."/>
            <person name="Wei C.-L."/>
            <person name="Han J."/>
            <person name="Detter J.C."/>
            <person name="Han C."/>
            <person name="Tapia R."/>
            <person name="Chen A."/>
            <person name="Kyrpides N."/>
            <person name="Mavromatis K."/>
            <person name="Markowitz V."/>
            <person name="Szeto E."/>
            <person name="Ivanova N."/>
            <person name="Pagani I."/>
            <person name="Pati A."/>
            <person name="Goodwin L."/>
            <person name="Nordberg H.P."/>
            <person name="Cantor M.N."/>
            <person name="Hua S.X."/>
            <person name="Woyke T."/>
            <person name="Kerfeld C.A."/>
        </authorList>
    </citation>
    <scope>NUCLEOTIDE SEQUENCE [LARGE SCALE GENOMIC DNA]</scope>
    <source>
        <strain evidence="3 4">PCC 7113</strain>
    </source>
</reference>
<dbReference type="Pfam" id="PF13176">
    <property type="entry name" value="TPR_7"/>
    <property type="match status" value="1"/>
</dbReference>
<keyword evidence="1" id="KW-0802">TPR repeat</keyword>
<dbReference type="InterPro" id="IPR024983">
    <property type="entry name" value="CHAT_dom"/>
</dbReference>
<dbReference type="eggNOG" id="COG0457">
    <property type="taxonomic scope" value="Bacteria"/>
</dbReference>
<dbReference type="Pfam" id="PF13181">
    <property type="entry name" value="TPR_8"/>
    <property type="match status" value="1"/>
</dbReference>
<dbReference type="AlphaFoldDB" id="K9WH85"/>
<proteinExistence type="predicted"/>
<dbReference type="RefSeq" id="WP_015183303.1">
    <property type="nucleotide sequence ID" value="NC_019738.1"/>
</dbReference>
<dbReference type="InterPro" id="IPR019734">
    <property type="entry name" value="TPR_rpt"/>
</dbReference>
<dbReference type="eggNOG" id="COG4995">
    <property type="taxonomic scope" value="Bacteria"/>
</dbReference>
<dbReference type="SMART" id="SM00028">
    <property type="entry name" value="TPR"/>
    <property type="match status" value="11"/>
</dbReference>
<feature type="repeat" description="TPR" evidence="1">
    <location>
        <begin position="85"/>
        <end position="118"/>
    </location>
</feature>
<protein>
    <recommendedName>
        <fullName evidence="2">CHAT domain-containing protein</fullName>
    </recommendedName>
</protein>
<name>K9WH85_9CYAN</name>
<evidence type="ECO:0000256" key="1">
    <source>
        <dbReference type="PROSITE-ProRule" id="PRU00339"/>
    </source>
</evidence>
<dbReference type="PROSITE" id="PS50005">
    <property type="entry name" value="TPR"/>
    <property type="match status" value="5"/>
</dbReference>
<dbReference type="SUPFAM" id="SSF48452">
    <property type="entry name" value="TPR-like"/>
    <property type="match status" value="4"/>
</dbReference>
<accession>K9WH85</accession>
<dbReference type="InterPro" id="IPR011990">
    <property type="entry name" value="TPR-like_helical_dom_sf"/>
</dbReference>
<keyword evidence="4" id="KW-1185">Reference proteome</keyword>
<dbReference type="Pfam" id="PF13424">
    <property type="entry name" value="TPR_12"/>
    <property type="match status" value="3"/>
</dbReference>
<dbReference type="PANTHER" id="PTHR10098">
    <property type="entry name" value="RAPSYN-RELATED"/>
    <property type="match status" value="1"/>
</dbReference>
<evidence type="ECO:0000259" key="2">
    <source>
        <dbReference type="Pfam" id="PF12770"/>
    </source>
</evidence>
<dbReference type="Pfam" id="PF12770">
    <property type="entry name" value="CHAT"/>
    <property type="match status" value="1"/>
</dbReference>
<dbReference type="Proteomes" id="UP000010471">
    <property type="component" value="Chromosome"/>
</dbReference>
<feature type="domain" description="CHAT" evidence="2">
    <location>
        <begin position="778"/>
        <end position="1090"/>
    </location>
</feature>
<feature type="repeat" description="TPR" evidence="1">
    <location>
        <begin position="363"/>
        <end position="396"/>
    </location>
</feature>
<dbReference type="EMBL" id="CP003630">
    <property type="protein sequence ID" value="AFZ19161.1"/>
    <property type="molecule type" value="Genomic_DNA"/>
</dbReference>
<organism evidence="3 4">
    <name type="scientific">Allocoleopsis franciscana PCC 7113</name>
    <dbReference type="NCBI Taxonomy" id="1173027"/>
    <lineage>
        <taxon>Bacteria</taxon>
        <taxon>Bacillati</taxon>
        <taxon>Cyanobacteriota</taxon>
        <taxon>Cyanophyceae</taxon>
        <taxon>Coleofasciculales</taxon>
        <taxon>Coleofasciculaceae</taxon>
        <taxon>Allocoleopsis</taxon>
        <taxon>Allocoleopsis franciscana</taxon>
    </lineage>
</organism>
<evidence type="ECO:0000313" key="4">
    <source>
        <dbReference type="Proteomes" id="UP000010471"/>
    </source>
</evidence>
<dbReference type="Gene3D" id="1.25.40.10">
    <property type="entry name" value="Tetratricopeptide repeat domain"/>
    <property type="match status" value="3"/>
</dbReference>
<feature type="repeat" description="TPR" evidence="1">
    <location>
        <begin position="45"/>
        <end position="78"/>
    </location>
</feature>
<dbReference type="KEGG" id="mic:Mic7113_3432"/>